<dbReference type="InterPro" id="IPR047879">
    <property type="entry name" value="YjiT"/>
</dbReference>
<evidence type="ECO:0000313" key="1">
    <source>
        <dbReference type="EMBL" id="OQP44439.1"/>
    </source>
</evidence>
<dbReference type="Proteomes" id="UP000192610">
    <property type="component" value="Unassembled WGS sequence"/>
</dbReference>
<evidence type="ECO:0000313" key="2">
    <source>
        <dbReference type="Proteomes" id="UP000192610"/>
    </source>
</evidence>
<protein>
    <submittedName>
        <fullName evidence="1">Uncharacterized protein</fullName>
    </submittedName>
</protein>
<gene>
    <name evidence="1" type="ORF">A4H97_08655</name>
</gene>
<proteinExistence type="predicted"/>
<organism evidence="1 2">
    <name type="scientific">Niastella yeongjuensis</name>
    <dbReference type="NCBI Taxonomy" id="354355"/>
    <lineage>
        <taxon>Bacteria</taxon>
        <taxon>Pseudomonadati</taxon>
        <taxon>Bacteroidota</taxon>
        <taxon>Chitinophagia</taxon>
        <taxon>Chitinophagales</taxon>
        <taxon>Chitinophagaceae</taxon>
        <taxon>Niastella</taxon>
    </lineage>
</organism>
<dbReference type="STRING" id="354355.SAMN05660816_03816"/>
<dbReference type="RefSeq" id="WP_081202488.1">
    <property type="nucleotide sequence ID" value="NZ_FOCZ01000006.1"/>
</dbReference>
<dbReference type="AlphaFoldDB" id="A0A1V9EE82"/>
<name>A0A1V9EE82_9BACT</name>
<comment type="caution">
    <text evidence="1">The sequence shown here is derived from an EMBL/GenBank/DDBJ whole genome shotgun (WGS) entry which is preliminary data.</text>
</comment>
<sequence>MKPNDWYNLFLHTRDLSIPSGQPLYSYKIKQPEFFDLTSTLRDNRPELPYWDCCFVLFATEWWRKFYEGGPWTWDPILKYIGHPNLPVADRNRFVSNGFRKWKRPLNERLNGKDFIGTVIIECGLPLKVLESEHYLADLITDLYQEIGAISSIETEHIELARAISIQRRVPPVFQKDAFLHLLLQFVTELVSINTKHGFTSADTPVPLLDKLSPGWRAQFPVRIEDSAGRKFIEQLLAGVSKAHTHQPVLIRATHEIHHVAHQRQLNTYIHVKPGLYKLADLSISTTDFDLLSNKLEIYISNGSGVKRIGYAFKDPDQEGFHLDEIDKYPVPGTSTDEWSLYLLDPKNYYKVPLTVANAGILKDGEPLIFKQNDNTAHLWKLVASGTSKLPFGIYWLLVAKNATLLSGAWTPLDNNLTDDSTFTLYEVTANLSIEHGNNSFHLSFSDEPENFTYEVLAQPNGFDFYQEANKAIYRGWPKIYKIRTDGIVIGQIRTGLEYLQDDSWLKLSPEVIGKVKIRLTNNNAVVFCKTLQVLPADFSVEFNTDEKKVQLLHSSRFSVAVYSSSPTIITQHGSGHSITFTDPNLLRESFEIGLTPKGVKAGAIKLTIPCPKQQLYFYNAASEQLPYKASLYLHDLYGSRLNIGNLLPYAQTYRLKLQLIDAQQQEDISLYRSIRVPAYGNFELPLVALKDYMLSLLSISANIDAGILISCDDKAAIEIRQFEFNLDRLPAGCLKIAEVKDIASPFDLLAFRLDEPFNKEQITTIECQPENEQWTLPSREGIWFIYPAADLKKQFRPTAYKLQQEVEPVSTITPPFNRLYKVALLNKEERLVEMDGILEVMTSDHTHPDWPDMYALYQSLQHLPLSSQDVFTRLSNHNNAIITAALLLPEDMTIQLTQEFAIIWPQYPVEEWIRAFTRYYAYMSTLTPDYVVQVVKHKLDWIGHHLGLTAIKWKTEQLFFDNGDNQASIVPTMLASMLITTRLNGEERKPGLRARHPEDKWPDYLRSDLTTLYKKLPVEIRAWIPANLPADLKSVVYLPFVLAAAAAQPEHYSMPKPTPLIKFRIREIISFDEAWFNEIYNLILGFLINR</sequence>
<accession>A0A1V9EE82</accession>
<dbReference type="EMBL" id="LVXG01000034">
    <property type="protein sequence ID" value="OQP44439.1"/>
    <property type="molecule type" value="Genomic_DNA"/>
</dbReference>
<dbReference type="NCBIfam" id="NF038336">
    <property type="entry name" value="YjiT_fam"/>
    <property type="match status" value="1"/>
</dbReference>
<dbReference type="OrthoDB" id="5494042at2"/>
<keyword evidence="2" id="KW-1185">Reference proteome</keyword>
<reference evidence="2" key="1">
    <citation type="submission" date="2016-04" db="EMBL/GenBank/DDBJ databases">
        <authorList>
            <person name="Chen L."/>
            <person name="Zhuang W."/>
            <person name="Wang G."/>
        </authorList>
    </citation>
    <scope>NUCLEOTIDE SEQUENCE [LARGE SCALE GENOMIC DNA]</scope>
    <source>
        <strain evidence="2">17621</strain>
    </source>
</reference>